<evidence type="ECO:0000313" key="16">
    <source>
        <dbReference type="Proteomes" id="UP000461754"/>
    </source>
</evidence>
<organism evidence="15 16">
    <name type="scientific">Pseudoramibacter porci</name>
    <dbReference type="NCBI Taxonomy" id="2606631"/>
    <lineage>
        <taxon>Bacteria</taxon>
        <taxon>Bacillati</taxon>
        <taxon>Bacillota</taxon>
        <taxon>Clostridia</taxon>
        <taxon>Eubacteriales</taxon>
        <taxon>Eubacteriaceae</taxon>
        <taxon>Pseudoramibacter</taxon>
    </lineage>
</organism>
<evidence type="ECO:0000256" key="4">
    <source>
        <dbReference type="ARBA" id="ARBA00013673"/>
    </source>
</evidence>
<evidence type="ECO:0000256" key="9">
    <source>
        <dbReference type="ARBA" id="ARBA00022691"/>
    </source>
</evidence>
<comment type="subcellular location">
    <subcellularLocation>
        <location evidence="1 12">Cytoplasm</location>
    </subcellularLocation>
</comment>
<evidence type="ECO:0000313" key="15">
    <source>
        <dbReference type="EMBL" id="MSS20662.1"/>
    </source>
</evidence>
<dbReference type="Pfam" id="PF20260">
    <property type="entry name" value="PUA_4"/>
    <property type="match status" value="1"/>
</dbReference>
<gene>
    <name evidence="15" type="ORF">FYJ52_09675</name>
</gene>
<keyword evidence="6 12" id="KW-0698">rRNA processing</keyword>
<comment type="similarity">
    <text evidence="2 12">Belongs to the RNA methyltransferase RsmE family.</text>
</comment>
<evidence type="ECO:0000256" key="6">
    <source>
        <dbReference type="ARBA" id="ARBA00022552"/>
    </source>
</evidence>
<dbReference type="PIRSF" id="PIRSF015601">
    <property type="entry name" value="MTase_slr0722"/>
    <property type="match status" value="1"/>
</dbReference>
<evidence type="ECO:0000256" key="7">
    <source>
        <dbReference type="ARBA" id="ARBA00022603"/>
    </source>
</evidence>
<evidence type="ECO:0000256" key="2">
    <source>
        <dbReference type="ARBA" id="ARBA00005528"/>
    </source>
</evidence>
<dbReference type="GO" id="GO:0070475">
    <property type="term" value="P:rRNA base methylation"/>
    <property type="evidence" value="ECO:0007669"/>
    <property type="project" value="TreeGrafter"/>
</dbReference>
<dbReference type="EC" id="2.1.1.193" evidence="3 12"/>
<evidence type="ECO:0000256" key="8">
    <source>
        <dbReference type="ARBA" id="ARBA00022679"/>
    </source>
</evidence>
<feature type="domain" description="Ribosomal RNA small subunit methyltransferase E methyltransferase" evidence="13">
    <location>
        <begin position="87"/>
        <end position="251"/>
    </location>
</feature>
<evidence type="ECO:0000256" key="1">
    <source>
        <dbReference type="ARBA" id="ARBA00004496"/>
    </source>
</evidence>
<evidence type="ECO:0000256" key="12">
    <source>
        <dbReference type="PIRNR" id="PIRNR015601"/>
    </source>
</evidence>
<dbReference type="AlphaFoldDB" id="A0A7X2TAN8"/>
<dbReference type="PANTHER" id="PTHR30027">
    <property type="entry name" value="RIBOSOMAL RNA SMALL SUBUNIT METHYLTRANSFERASE E"/>
    <property type="match status" value="1"/>
</dbReference>
<proteinExistence type="inferred from homology"/>
<dbReference type="InterPro" id="IPR046886">
    <property type="entry name" value="RsmE_MTase_dom"/>
</dbReference>
<dbReference type="SUPFAM" id="SSF88697">
    <property type="entry name" value="PUA domain-like"/>
    <property type="match status" value="1"/>
</dbReference>
<evidence type="ECO:0000259" key="14">
    <source>
        <dbReference type="Pfam" id="PF20260"/>
    </source>
</evidence>
<comment type="function">
    <text evidence="10 12">Specifically methylates the N3 position of the uracil ring of uridine 1498 (m3U1498) in 16S rRNA. Acts on the fully assembled 30S ribosomal subunit.</text>
</comment>
<sequence>MVCCCGKEKGRIMHYFFVSPEQINGDKIEVTGENFHHMIDVLRIGKQEKFEVCDGKGKDYLCQIDEQKPSEKRLTACILDTYPSENELPYRLVLYQGLAKGKKMDEIIQKGTELGISDFVPFESKFCVVHLKEDKTIEKKVERWQKIAKSAAQQSKRGRVPRVHHPIMLSNLDQLHGKSLIAYENERDYSLKAAVQKWDDQVDQINILIGPEGGFDEEEVSILENIGVERISLGKRILRTETAGVVLCAQLNYALE</sequence>
<dbReference type="PANTHER" id="PTHR30027:SF3">
    <property type="entry name" value="16S RRNA (URACIL(1498)-N(3))-METHYLTRANSFERASE"/>
    <property type="match status" value="1"/>
</dbReference>
<reference evidence="15 16" key="1">
    <citation type="submission" date="2019-08" db="EMBL/GenBank/DDBJ databases">
        <title>In-depth cultivation of the pig gut microbiome towards novel bacterial diversity and tailored functional studies.</title>
        <authorList>
            <person name="Wylensek D."/>
            <person name="Hitch T.C.A."/>
            <person name="Clavel T."/>
        </authorList>
    </citation>
    <scope>NUCLEOTIDE SEQUENCE [LARGE SCALE GENOMIC DNA]</scope>
    <source>
        <strain evidence="15 16">RF-744-FAT-4</strain>
    </source>
</reference>
<name>A0A7X2TAN8_9FIRM</name>
<evidence type="ECO:0000256" key="10">
    <source>
        <dbReference type="ARBA" id="ARBA00025699"/>
    </source>
</evidence>
<dbReference type="GO" id="GO:0005737">
    <property type="term" value="C:cytoplasm"/>
    <property type="evidence" value="ECO:0007669"/>
    <property type="project" value="UniProtKB-SubCell"/>
</dbReference>
<keyword evidence="16" id="KW-1185">Reference proteome</keyword>
<dbReference type="Gene3D" id="3.40.1280.10">
    <property type="match status" value="1"/>
</dbReference>
<dbReference type="InterPro" id="IPR015947">
    <property type="entry name" value="PUA-like_sf"/>
</dbReference>
<protein>
    <recommendedName>
        <fullName evidence="4 12">Ribosomal RNA small subunit methyltransferase E</fullName>
        <ecNumber evidence="3 12">2.1.1.193</ecNumber>
    </recommendedName>
</protein>
<dbReference type="NCBIfam" id="TIGR00046">
    <property type="entry name" value="RsmE family RNA methyltransferase"/>
    <property type="match status" value="1"/>
</dbReference>
<dbReference type="Pfam" id="PF04452">
    <property type="entry name" value="Methyltrans_RNA"/>
    <property type="match status" value="1"/>
</dbReference>
<dbReference type="InterPro" id="IPR046887">
    <property type="entry name" value="RsmE_PUA-like"/>
</dbReference>
<dbReference type="InterPro" id="IPR006700">
    <property type="entry name" value="RsmE"/>
</dbReference>
<dbReference type="InterPro" id="IPR029026">
    <property type="entry name" value="tRNA_m1G_MTases_N"/>
</dbReference>
<dbReference type="GO" id="GO:0070042">
    <property type="term" value="F:rRNA (uridine-N3-)-methyltransferase activity"/>
    <property type="evidence" value="ECO:0007669"/>
    <property type="project" value="TreeGrafter"/>
</dbReference>
<comment type="catalytic activity">
    <reaction evidence="11 12">
        <text>uridine(1498) in 16S rRNA + S-adenosyl-L-methionine = N(3)-methyluridine(1498) in 16S rRNA + S-adenosyl-L-homocysteine + H(+)</text>
        <dbReference type="Rhea" id="RHEA:42920"/>
        <dbReference type="Rhea" id="RHEA-COMP:10283"/>
        <dbReference type="Rhea" id="RHEA-COMP:10284"/>
        <dbReference type="ChEBI" id="CHEBI:15378"/>
        <dbReference type="ChEBI" id="CHEBI:57856"/>
        <dbReference type="ChEBI" id="CHEBI:59789"/>
        <dbReference type="ChEBI" id="CHEBI:65315"/>
        <dbReference type="ChEBI" id="CHEBI:74502"/>
        <dbReference type="EC" id="2.1.1.193"/>
    </reaction>
</comment>
<evidence type="ECO:0000259" key="13">
    <source>
        <dbReference type="Pfam" id="PF04452"/>
    </source>
</evidence>
<evidence type="ECO:0000256" key="11">
    <source>
        <dbReference type="ARBA" id="ARBA00047944"/>
    </source>
</evidence>
<dbReference type="Proteomes" id="UP000461754">
    <property type="component" value="Unassembled WGS sequence"/>
</dbReference>
<keyword evidence="5 12" id="KW-0963">Cytoplasm</keyword>
<dbReference type="InterPro" id="IPR029028">
    <property type="entry name" value="Alpha/beta_knot_MTases"/>
</dbReference>
<evidence type="ECO:0000256" key="3">
    <source>
        <dbReference type="ARBA" id="ARBA00012328"/>
    </source>
</evidence>
<dbReference type="CDD" id="cd18084">
    <property type="entry name" value="RsmE-like"/>
    <property type="match status" value="1"/>
</dbReference>
<dbReference type="SUPFAM" id="SSF75217">
    <property type="entry name" value="alpha/beta knot"/>
    <property type="match status" value="1"/>
</dbReference>
<keyword evidence="8 12" id="KW-0808">Transferase</keyword>
<keyword evidence="7 12" id="KW-0489">Methyltransferase</keyword>
<accession>A0A7X2TAN8</accession>
<dbReference type="EMBL" id="VUMO01000020">
    <property type="protein sequence ID" value="MSS20662.1"/>
    <property type="molecule type" value="Genomic_DNA"/>
</dbReference>
<keyword evidence="9 12" id="KW-0949">S-adenosyl-L-methionine</keyword>
<evidence type="ECO:0000256" key="5">
    <source>
        <dbReference type="ARBA" id="ARBA00022490"/>
    </source>
</evidence>
<comment type="caution">
    <text evidence="15">The sequence shown here is derived from an EMBL/GenBank/DDBJ whole genome shotgun (WGS) entry which is preliminary data.</text>
</comment>
<feature type="domain" description="Ribosomal RNA small subunit methyltransferase E PUA-like" evidence="14">
    <location>
        <begin position="30"/>
        <end position="64"/>
    </location>
</feature>